<sequence length="216" mass="24340">MTKSNVGSINGLFIVDECIEFKVTHAFDPLKNYVKDPKSYINFVISDVQINFIVQLDTAQGSRYLVYNGNEHECAERESHSVKICGKNVIVKTDAPTKTSTWKLKNELKSESRNNKKVFRFTLSGKLHPKHPTINWEFAKGIYGREVVTTTTKPKTTTTESTTTTETTTISQEATSPEQFSKILSSTIESERKPIFAVSTSNHALQILIVLFIVFI</sequence>
<dbReference type="Proteomes" id="UP000887576">
    <property type="component" value="Unplaced"/>
</dbReference>
<proteinExistence type="predicted"/>
<protein>
    <submittedName>
        <fullName evidence="2">Uncharacterized protein</fullName>
    </submittedName>
</protein>
<evidence type="ECO:0000313" key="1">
    <source>
        <dbReference type="Proteomes" id="UP000887576"/>
    </source>
</evidence>
<reference evidence="2" key="1">
    <citation type="submission" date="2022-11" db="UniProtKB">
        <authorList>
            <consortium name="WormBaseParasite"/>
        </authorList>
    </citation>
    <scope>IDENTIFICATION</scope>
</reference>
<dbReference type="WBParaSite" id="JU765_v2.g9194.t1">
    <property type="protein sequence ID" value="JU765_v2.g9194.t1"/>
    <property type="gene ID" value="JU765_v2.g9194"/>
</dbReference>
<name>A0AC34RQQ0_9BILA</name>
<evidence type="ECO:0000313" key="2">
    <source>
        <dbReference type="WBParaSite" id="JU765_v2.g9194.t1"/>
    </source>
</evidence>
<accession>A0AC34RQQ0</accession>
<organism evidence="1 2">
    <name type="scientific">Panagrolaimus sp. JU765</name>
    <dbReference type="NCBI Taxonomy" id="591449"/>
    <lineage>
        <taxon>Eukaryota</taxon>
        <taxon>Metazoa</taxon>
        <taxon>Ecdysozoa</taxon>
        <taxon>Nematoda</taxon>
        <taxon>Chromadorea</taxon>
        <taxon>Rhabditida</taxon>
        <taxon>Tylenchina</taxon>
        <taxon>Panagrolaimomorpha</taxon>
        <taxon>Panagrolaimoidea</taxon>
        <taxon>Panagrolaimidae</taxon>
        <taxon>Panagrolaimus</taxon>
    </lineage>
</organism>